<dbReference type="EMBL" id="KB742840">
    <property type="protein sequence ID" value="EOB03705.1"/>
    <property type="molecule type" value="Genomic_DNA"/>
</dbReference>
<reference evidence="2" key="1">
    <citation type="journal article" date="2013" name="Nat. Genet.">
        <title>The duck genome and transcriptome provide insight into an avian influenza virus reservoir species.</title>
        <authorList>
            <person name="Huang Y."/>
            <person name="Li Y."/>
            <person name="Burt D.W."/>
            <person name="Chen H."/>
            <person name="Zhang Y."/>
            <person name="Qian W."/>
            <person name="Kim H."/>
            <person name="Gan S."/>
            <person name="Zhao Y."/>
            <person name="Li J."/>
            <person name="Yi K."/>
            <person name="Feng H."/>
            <person name="Zhu P."/>
            <person name="Li B."/>
            <person name="Liu Q."/>
            <person name="Fairley S."/>
            <person name="Magor K.E."/>
            <person name="Du Z."/>
            <person name="Hu X."/>
            <person name="Goodman L."/>
            <person name="Tafer H."/>
            <person name="Vignal A."/>
            <person name="Lee T."/>
            <person name="Kim K.W."/>
            <person name="Sheng Z."/>
            <person name="An Y."/>
            <person name="Searle S."/>
            <person name="Herrero J."/>
            <person name="Groenen M.A."/>
            <person name="Crooijmans R.P."/>
            <person name="Faraut T."/>
            <person name="Cai Q."/>
            <person name="Webster R.G."/>
            <person name="Aldridge J.R."/>
            <person name="Warren W.C."/>
            <person name="Bartschat S."/>
            <person name="Kehr S."/>
            <person name="Marz M."/>
            <person name="Stadler P.F."/>
            <person name="Smith J."/>
            <person name="Kraus R.H."/>
            <person name="Zhao Y."/>
            <person name="Ren L."/>
            <person name="Fei J."/>
            <person name="Morisson M."/>
            <person name="Kaiser P."/>
            <person name="Griffin D.K."/>
            <person name="Rao M."/>
            <person name="Pitel F."/>
            <person name="Wang J."/>
            <person name="Li N."/>
        </authorList>
    </citation>
    <scope>NUCLEOTIDE SEQUENCE [LARGE SCALE GENOMIC DNA]</scope>
</reference>
<organism evidence="1 2">
    <name type="scientific">Anas platyrhynchos</name>
    <name type="common">Mallard</name>
    <name type="synonym">Anas boschas</name>
    <dbReference type="NCBI Taxonomy" id="8839"/>
    <lineage>
        <taxon>Eukaryota</taxon>
        <taxon>Metazoa</taxon>
        <taxon>Chordata</taxon>
        <taxon>Craniata</taxon>
        <taxon>Vertebrata</taxon>
        <taxon>Euteleostomi</taxon>
        <taxon>Archelosauria</taxon>
        <taxon>Archosauria</taxon>
        <taxon>Dinosauria</taxon>
        <taxon>Saurischia</taxon>
        <taxon>Theropoda</taxon>
        <taxon>Coelurosauria</taxon>
        <taxon>Aves</taxon>
        <taxon>Neognathae</taxon>
        <taxon>Galloanserae</taxon>
        <taxon>Anseriformes</taxon>
        <taxon>Anatidae</taxon>
        <taxon>Anatinae</taxon>
        <taxon>Anas</taxon>
    </lineage>
</organism>
<dbReference type="Proteomes" id="UP000296049">
    <property type="component" value="Unassembled WGS sequence"/>
</dbReference>
<evidence type="ECO:0000313" key="2">
    <source>
        <dbReference type="Proteomes" id="UP000296049"/>
    </source>
</evidence>
<keyword evidence="2" id="KW-1185">Reference proteome</keyword>
<proteinExistence type="predicted"/>
<evidence type="ECO:0000313" key="1">
    <source>
        <dbReference type="EMBL" id="EOB03705.1"/>
    </source>
</evidence>
<protein>
    <submittedName>
        <fullName evidence="1">Uncharacterized protein</fullName>
    </submittedName>
</protein>
<accession>R0LPP5</accession>
<sequence>MLGGFSTLLQPAGRSVCMNEITNITQRIRSKMPLPKLTRLGNPSPSNHPERHLEIKVRRALQIPALIPDITEVLGETGMSSGCCQQSKEQMQDLRGCHHNPWDPCPGGLPPGQAMPPRPCTRALCTGRTGVKAAARKLLML</sequence>
<name>R0LPP5_ANAPL</name>
<dbReference type="AlphaFoldDB" id="R0LPP5"/>
<gene>
    <name evidence="1" type="ORF">Anapl_01781</name>
</gene>